<keyword evidence="2 3" id="KW-0040">ANK repeat</keyword>
<keyword evidence="1" id="KW-0677">Repeat</keyword>
<dbReference type="PANTHER" id="PTHR24180">
    <property type="entry name" value="CYCLIN-DEPENDENT KINASE INHIBITOR 2C-RELATED"/>
    <property type="match status" value="1"/>
</dbReference>
<gene>
    <name evidence="5" type="ORF">OIDMADRAFT_150361</name>
</gene>
<accession>A0A0C3D706</accession>
<keyword evidence="6" id="KW-1185">Reference proteome</keyword>
<dbReference type="PROSITE" id="PS50297">
    <property type="entry name" value="ANK_REP_REGION"/>
    <property type="match status" value="3"/>
</dbReference>
<dbReference type="EMBL" id="KN832870">
    <property type="protein sequence ID" value="KIN07094.1"/>
    <property type="molecule type" value="Genomic_DNA"/>
</dbReference>
<dbReference type="AlphaFoldDB" id="A0A0C3D706"/>
<dbReference type="Pfam" id="PF12796">
    <property type="entry name" value="Ank_2"/>
    <property type="match status" value="2"/>
</dbReference>
<dbReference type="Proteomes" id="UP000054321">
    <property type="component" value="Unassembled WGS sequence"/>
</dbReference>
<evidence type="ECO:0000313" key="6">
    <source>
        <dbReference type="Proteomes" id="UP000054321"/>
    </source>
</evidence>
<dbReference type="InParanoid" id="A0A0C3D706"/>
<reference evidence="5 6" key="1">
    <citation type="submission" date="2014-04" db="EMBL/GenBank/DDBJ databases">
        <authorList>
            <consortium name="DOE Joint Genome Institute"/>
            <person name="Kuo A."/>
            <person name="Martino E."/>
            <person name="Perotto S."/>
            <person name="Kohler A."/>
            <person name="Nagy L.G."/>
            <person name="Floudas D."/>
            <person name="Copeland A."/>
            <person name="Barry K.W."/>
            <person name="Cichocki N."/>
            <person name="Veneault-Fourrey C."/>
            <person name="LaButti K."/>
            <person name="Lindquist E.A."/>
            <person name="Lipzen A."/>
            <person name="Lundell T."/>
            <person name="Morin E."/>
            <person name="Murat C."/>
            <person name="Sun H."/>
            <person name="Tunlid A."/>
            <person name="Henrissat B."/>
            <person name="Grigoriev I.V."/>
            <person name="Hibbett D.S."/>
            <person name="Martin F."/>
            <person name="Nordberg H.P."/>
            <person name="Cantor M.N."/>
            <person name="Hua S.X."/>
        </authorList>
    </citation>
    <scope>NUCLEOTIDE SEQUENCE [LARGE SCALE GENOMIC DNA]</scope>
    <source>
        <strain evidence="5 6">Zn</strain>
    </source>
</reference>
<dbReference type="Gene3D" id="1.25.40.20">
    <property type="entry name" value="Ankyrin repeat-containing domain"/>
    <property type="match status" value="2"/>
</dbReference>
<dbReference type="InterPro" id="IPR002110">
    <property type="entry name" value="Ankyrin_rpt"/>
</dbReference>
<dbReference type="OrthoDB" id="341259at2759"/>
<dbReference type="PROSITE" id="PS50088">
    <property type="entry name" value="ANK_REPEAT"/>
    <property type="match status" value="4"/>
</dbReference>
<dbReference type="SMART" id="SM00248">
    <property type="entry name" value="ANK"/>
    <property type="match status" value="5"/>
</dbReference>
<dbReference type="STRING" id="913774.A0A0C3D706"/>
<evidence type="ECO:0000256" key="4">
    <source>
        <dbReference type="SAM" id="MobiDB-lite"/>
    </source>
</evidence>
<dbReference type="PANTHER" id="PTHR24180:SF45">
    <property type="entry name" value="POLY [ADP-RIBOSE] POLYMERASE TANKYRASE"/>
    <property type="match status" value="1"/>
</dbReference>
<reference evidence="6" key="2">
    <citation type="submission" date="2015-01" db="EMBL/GenBank/DDBJ databases">
        <title>Evolutionary Origins and Diversification of the Mycorrhizal Mutualists.</title>
        <authorList>
            <consortium name="DOE Joint Genome Institute"/>
            <consortium name="Mycorrhizal Genomics Consortium"/>
            <person name="Kohler A."/>
            <person name="Kuo A."/>
            <person name="Nagy L.G."/>
            <person name="Floudas D."/>
            <person name="Copeland A."/>
            <person name="Barry K.W."/>
            <person name="Cichocki N."/>
            <person name="Veneault-Fourrey C."/>
            <person name="LaButti K."/>
            <person name="Lindquist E.A."/>
            <person name="Lipzen A."/>
            <person name="Lundell T."/>
            <person name="Morin E."/>
            <person name="Murat C."/>
            <person name="Riley R."/>
            <person name="Ohm R."/>
            <person name="Sun H."/>
            <person name="Tunlid A."/>
            <person name="Henrissat B."/>
            <person name="Grigoriev I.V."/>
            <person name="Hibbett D.S."/>
            <person name="Martin F."/>
        </authorList>
    </citation>
    <scope>NUCLEOTIDE SEQUENCE [LARGE SCALE GENOMIC DNA]</scope>
    <source>
        <strain evidence="6">Zn</strain>
    </source>
</reference>
<name>A0A0C3D706_OIDMZ</name>
<evidence type="ECO:0000313" key="5">
    <source>
        <dbReference type="EMBL" id="KIN07094.1"/>
    </source>
</evidence>
<dbReference type="HOGENOM" id="CLU_000134_18_0_1"/>
<feature type="region of interest" description="Disordered" evidence="4">
    <location>
        <begin position="211"/>
        <end position="242"/>
    </location>
</feature>
<feature type="repeat" description="ANK" evidence="3">
    <location>
        <begin position="40"/>
        <end position="72"/>
    </location>
</feature>
<dbReference type="InterPro" id="IPR036770">
    <property type="entry name" value="Ankyrin_rpt-contain_sf"/>
</dbReference>
<feature type="compositionally biased region" description="Polar residues" evidence="4">
    <location>
        <begin position="214"/>
        <end position="229"/>
    </location>
</feature>
<evidence type="ECO:0000256" key="3">
    <source>
        <dbReference type="PROSITE-ProRule" id="PRU00023"/>
    </source>
</evidence>
<feature type="repeat" description="ANK" evidence="3">
    <location>
        <begin position="179"/>
        <end position="211"/>
    </location>
</feature>
<organism evidence="5 6">
    <name type="scientific">Oidiodendron maius (strain Zn)</name>
    <dbReference type="NCBI Taxonomy" id="913774"/>
    <lineage>
        <taxon>Eukaryota</taxon>
        <taxon>Fungi</taxon>
        <taxon>Dikarya</taxon>
        <taxon>Ascomycota</taxon>
        <taxon>Pezizomycotina</taxon>
        <taxon>Leotiomycetes</taxon>
        <taxon>Leotiomycetes incertae sedis</taxon>
        <taxon>Myxotrichaceae</taxon>
        <taxon>Oidiodendron</taxon>
    </lineage>
</organism>
<dbReference type="Pfam" id="PF00023">
    <property type="entry name" value="Ank"/>
    <property type="match status" value="1"/>
</dbReference>
<dbReference type="PRINTS" id="PR01415">
    <property type="entry name" value="ANKYRIN"/>
</dbReference>
<protein>
    <submittedName>
        <fullName evidence="5">Uncharacterized protein</fullName>
    </submittedName>
</protein>
<proteinExistence type="predicted"/>
<sequence>MSLLIRHWNPNVDNDLVNLLKYSWYRQEERSLPVGLAPQEGESALHSSVRNADLGAIERLISEGHSLDVFDSRGYTPLHTAAARGRIDVLELLLLQCTNLEVRSQTFNKDTPLTWTATEGTAESINILLDHGAEIETVLGDGLRPIHLAAQCANYKITQMLLEGNVPLDINVCTSDRLQGRSALHYAVLNGEPRVVKLLLQKGADVNARDIGGQTPSDYSVSSKNSSIQELLADSSRKKRKE</sequence>
<evidence type="ECO:0000256" key="2">
    <source>
        <dbReference type="ARBA" id="ARBA00023043"/>
    </source>
</evidence>
<evidence type="ECO:0000256" key="1">
    <source>
        <dbReference type="ARBA" id="ARBA00022737"/>
    </source>
</evidence>
<feature type="repeat" description="ANK" evidence="3">
    <location>
        <begin position="73"/>
        <end position="105"/>
    </location>
</feature>
<dbReference type="InterPro" id="IPR051637">
    <property type="entry name" value="Ank_repeat_dom-contain_49"/>
</dbReference>
<feature type="repeat" description="ANK" evidence="3">
    <location>
        <begin position="108"/>
        <end position="140"/>
    </location>
</feature>
<dbReference type="SUPFAM" id="SSF48403">
    <property type="entry name" value="Ankyrin repeat"/>
    <property type="match status" value="1"/>
</dbReference>